<feature type="compositionally biased region" description="Pro residues" evidence="1">
    <location>
        <begin position="347"/>
        <end position="359"/>
    </location>
</feature>
<dbReference type="InterPro" id="IPR021419">
    <property type="entry name" value="Mediator_Med25_VWA"/>
</dbReference>
<feature type="region of interest" description="Disordered" evidence="1">
    <location>
        <begin position="226"/>
        <end position="425"/>
    </location>
</feature>
<feature type="domain" description="Mediator of RNA polymerase II transcription subunit 25 von Willebrand factor type A" evidence="2">
    <location>
        <begin position="15"/>
        <end position="221"/>
    </location>
</feature>
<feature type="region of interest" description="Disordered" evidence="1">
    <location>
        <begin position="843"/>
        <end position="866"/>
    </location>
</feature>
<feature type="compositionally biased region" description="Gly residues" evidence="1">
    <location>
        <begin position="605"/>
        <end position="622"/>
    </location>
</feature>
<dbReference type="VEuPathDB" id="FungiDB:PC9H_009610"/>
<protein>
    <recommendedName>
        <fullName evidence="2">Mediator of RNA polymerase II transcription subunit 25 von Willebrand factor type A domain-containing protein</fullName>
    </recommendedName>
</protein>
<keyword evidence="4" id="KW-1185">Reference proteome</keyword>
<accession>A0A8H7DQU6</accession>
<feature type="region of interest" description="Disordered" evidence="1">
    <location>
        <begin position="495"/>
        <end position="661"/>
    </location>
</feature>
<dbReference type="GeneID" id="59379428"/>
<feature type="compositionally biased region" description="Basic and acidic residues" evidence="1">
    <location>
        <begin position="317"/>
        <end position="337"/>
    </location>
</feature>
<gene>
    <name evidence="3" type="ORF">PC9H_009610</name>
</gene>
<feature type="compositionally biased region" description="Polar residues" evidence="1">
    <location>
        <begin position="514"/>
        <end position="532"/>
    </location>
</feature>
<proteinExistence type="predicted"/>
<feature type="compositionally biased region" description="Low complexity" evidence="1">
    <location>
        <begin position="414"/>
        <end position="425"/>
    </location>
</feature>
<name>A0A8H7DQU6_PLEOS</name>
<dbReference type="RefSeq" id="XP_036628497.1">
    <property type="nucleotide sequence ID" value="XM_036779108.1"/>
</dbReference>
<feature type="compositionally biased region" description="Polar residues" evidence="1">
    <location>
        <begin position="234"/>
        <end position="245"/>
    </location>
</feature>
<sequence length="935" mass="98177">MNQPPHPQQHQIPPHIVVLADSSLALAAEWDQLLTEYLFPMLRALMQAPGGTKEPVKIRIAVVTYAASSVRPSPLVTKQFFAEPQILRDLQLEPHKLGIGQHPAAPHGLAALEGFVAAIELLDLIRECIPLKDGFPLHIFHLAAAHKDAAHAPRWNDAPALDGVAWDGLPGELRKRNIHLSTICVGKLAEFAELYKQATPESDATHPWFPTRPAHQVLISGLSAHPTHPAQLAHPNQPSQLTQPNQPIPTQATLPAHPTQPTHTPAHLPTQPQPPQPSQSQTPAVPATGAQSTPQAPQAPAAATGAGTGTPTHAKRTHELAQTERPQADVKRAKPSPEKSSPMVAPAVPPGPAGAPPNAPANALPSTTGPSSGLPSSGPSASGSSATTVPPTTATATTATAPGPSSGPAPTGPSKPSAALPALPAGLSPQQFGRYRHLLEAKLHSIKAKLDALGRGEAAGEGEVEALKKQFEQTGRQLVAFSEFMKVHVARAGGVSGQGGQAGAGGEQAPAQGETPSGQTAPALTSSPAQSNHPPPPQPPQQQDAPKPETTQTQQQPKPTASPAQFPMPPPNQVLNQSQTQNLNPNSNTLGHQRQRSMQDLQRGVGDGNNGGNNGAGGGGVPGNPSPSLMNRMPSGPPNPNTHQQGPESQGGRRGWQGIFSWSGLDPNTQERKEVQTMVSAVFPDEARANQARPETWPTNLTLHPTTDRAVSQLDLRAWLARYTPGLCTFQNVPQDARQNEVNFRSLISLLLAKNIYATASWSAPGGAHVTPNMLIFPTNNNILCGAVFPLTGIPELPKPTPQPPVPAGPSLPNFTNQMRQQFARMTPEQRQNFMLVARQRQLLSQQQQQQGQGQGFAPPNMMSMQGAGIPLMGGMAGMTGKPGGGFAGAAGMAGVQPGLANMMQRFGLPPGTSAEQMQAFLQNNFGGGNSNQLP</sequence>
<feature type="compositionally biased region" description="Gly residues" evidence="1">
    <location>
        <begin position="495"/>
        <end position="506"/>
    </location>
</feature>
<feature type="compositionally biased region" description="Low complexity" evidence="1">
    <location>
        <begin position="360"/>
        <end position="404"/>
    </location>
</feature>
<feature type="compositionally biased region" description="Low complexity" evidence="1">
    <location>
        <begin position="278"/>
        <end position="312"/>
    </location>
</feature>
<evidence type="ECO:0000256" key="1">
    <source>
        <dbReference type="SAM" id="MobiDB-lite"/>
    </source>
</evidence>
<feature type="compositionally biased region" description="Low complexity" evidence="1">
    <location>
        <begin position="843"/>
        <end position="852"/>
    </location>
</feature>
<comment type="caution">
    <text evidence="3">The sequence shown here is derived from an EMBL/GenBank/DDBJ whole genome shotgun (WGS) entry which is preliminary data.</text>
</comment>
<evidence type="ECO:0000313" key="3">
    <source>
        <dbReference type="EMBL" id="KAF7424303.1"/>
    </source>
</evidence>
<evidence type="ECO:0000259" key="2">
    <source>
        <dbReference type="Pfam" id="PF11265"/>
    </source>
</evidence>
<dbReference type="Pfam" id="PF11265">
    <property type="entry name" value="Med25_VWA"/>
    <property type="match status" value="1"/>
</dbReference>
<evidence type="ECO:0000313" key="4">
    <source>
        <dbReference type="Proteomes" id="UP000623687"/>
    </source>
</evidence>
<dbReference type="Proteomes" id="UP000623687">
    <property type="component" value="Unassembled WGS sequence"/>
</dbReference>
<dbReference type="AlphaFoldDB" id="A0A8H7DQU6"/>
<feature type="compositionally biased region" description="Low complexity" evidence="1">
    <location>
        <begin position="249"/>
        <end position="270"/>
    </location>
</feature>
<feature type="compositionally biased region" description="Low complexity" evidence="1">
    <location>
        <begin position="548"/>
        <end position="559"/>
    </location>
</feature>
<feature type="compositionally biased region" description="Polar residues" evidence="1">
    <location>
        <begin position="573"/>
        <end position="600"/>
    </location>
</feature>
<dbReference type="EMBL" id="JACETU010000007">
    <property type="protein sequence ID" value="KAF7424303.1"/>
    <property type="molecule type" value="Genomic_DNA"/>
</dbReference>
<reference evidence="3" key="1">
    <citation type="submission" date="2019-07" db="EMBL/GenBank/DDBJ databases">
        <authorList>
            <person name="Palmer J.M."/>
        </authorList>
    </citation>
    <scope>NUCLEOTIDE SEQUENCE</scope>
    <source>
        <strain evidence="3">PC9</strain>
    </source>
</reference>
<organism evidence="3 4">
    <name type="scientific">Pleurotus ostreatus</name>
    <name type="common">Oyster mushroom</name>
    <name type="synonym">White-rot fungus</name>
    <dbReference type="NCBI Taxonomy" id="5322"/>
    <lineage>
        <taxon>Eukaryota</taxon>
        <taxon>Fungi</taxon>
        <taxon>Dikarya</taxon>
        <taxon>Basidiomycota</taxon>
        <taxon>Agaricomycotina</taxon>
        <taxon>Agaricomycetes</taxon>
        <taxon>Agaricomycetidae</taxon>
        <taxon>Agaricales</taxon>
        <taxon>Pleurotineae</taxon>
        <taxon>Pleurotaceae</taxon>
        <taxon>Pleurotus</taxon>
    </lineage>
</organism>
<dbReference type="OrthoDB" id="7690434at2759"/>